<dbReference type="Gene3D" id="1.10.10.10">
    <property type="entry name" value="Winged helix-like DNA-binding domain superfamily/Winged helix DNA-binding domain"/>
    <property type="match status" value="1"/>
</dbReference>
<evidence type="ECO:0000313" key="7">
    <source>
        <dbReference type="EMBL" id="KIE08573.1"/>
    </source>
</evidence>
<dbReference type="Gene3D" id="2.60.120.10">
    <property type="entry name" value="Jelly Rolls"/>
    <property type="match status" value="1"/>
</dbReference>
<keyword evidence="2" id="KW-0238">DNA-binding</keyword>
<feature type="domain" description="HTH crp-type" evidence="5">
    <location>
        <begin position="115"/>
        <end position="188"/>
    </location>
</feature>
<dbReference type="InterPro" id="IPR036388">
    <property type="entry name" value="WH-like_DNA-bd_sf"/>
</dbReference>
<reference evidence="6" key="2">
    <citation type="submission" date="2019-11" db="EMBL/GenBank/DDBJ databases">
        <title>Improved Assembly of Tolypothrix boutellei genome.</title>
        <authorList>
            <person name="Sarangi A.N."/>
            <person name="Mukherjee M."/>
            <person name="Ghosh S."/>
            <person name="Singh D."/>
            <person name="Das A."/>
            <person name="Kant S."/>
            <person name="Prusty A."/>
            <person name="Tripathy S."/>
        </authorList>
    </citation>
    <scope>NUCLEOTIDE SEQUENCE</scope>
    <source>
        <strain evidence="6">VB521301</strain>
    </source>
</reference>
<dbReference type="PROSITE" id="PS51063">
    <property type="entry name" value="HTH_CRP_2"/>
    <property type="match status" value="1"/>
</dbReference>
<evidence type="ECO:0000256" key="1">
    <source>
        <dbReference type="ARBA" id="ARBA00023015"/>
    </source>
</evidence>
<dbReference type="GO" id="GO:0003677">
    <property type="term" value="F:DNA binding"/>
    <property type="evidence" value="ECO:0007669"/>
    <property type="project" value="UniProtKB-KW"/>
</dbReference>
<dbReference type="OrthoDB" id="581549at2"/>
<dbReference type="Pfam" id="PF13545">
    <property type="entry name" value="HTH_Crp_2"/>
    <property type="match status" value="1"/>
</dbReference>
<dbReference type="PRINTS" id="PR00034">
    <property type="entry name" value="HTHCRP"/>
</dbReference>
<dbReference type="SMART" id="SM00419">
    <property type="entry name" value="HTH_CRP"/>
    <property type="match status" value="1"/>
</dbReference>
<keyword evidence="1" id="KW-0805">Transcription regulation</keyword>
<organism evidence="7">
    <name type="scientific">Tolypothrix bouteillei VB521301</name>
    <dbReference type="NCBI Taxonomy" id="1479485"/>
    <lineage>
        <taxon>Bacteria</taxon>
        <taxon>Bacillati</taxon>
        <taxon>Cyanobacteriota</taxon>
        <taxon>Cyanophyceae</taxon>
        <taxon>Nostocales</taxon>
        <taxon>Tolypothrichaceae</taxon>
        <taxon>Tolypothrix</taxon>
    </lineage>
</organism>
<dbReference type="RefSeq" id="WP_038079446.1">
    <property type="nucleotide sequence ID" value="NZ_JHEG04000002.1"/>
</dbReference>
<evidence type="ECO:0000256" key="2">
    <source>
        <dbReference type="ARBA" id="ARBA00023125"/>
    </source>
</evidence>
<dbReference type="Proteomes" id="UP000029738">
    <property type="component" value="Unassembled WGS sequence"/>
</dbReference>
<dbReference type="InterPro" id="IPR014710">
    <property type="entry name" value="RmlC-like_jellyroll"/>
</dbReference>
<accession>A0A0C1QY18</accession>
<keyword evidence="8" id="KW-1185">Reference proteome</keyword>
<comment type="caution">
    <text evidence="7">The sequence shown here is derived from an EMBL/GenBank/DDBJ whole genome shotgun (WGS) entry which is preliminary data.</text>
</comment>
<dbReference type="SUPFAM" id="SSF51206">
    <property type="entry name" value="cAMP-binding domain-like"/>
    <property type="match status" value="1"/>
</dbReference>
<evidence type="ECO:0000259" key="5">
    <source>
        <dbReference type="PROSITE" id="PS51063"/>
    </source>
</evidence>
<dbReference type="EMBL" id="JHEG04000002">
    <property type="protein sequence ID" value="KAF3883915.1"/>
    <property type="molecule type" value="Genomic_DNA"/>
</dbReference>
<sequence length="195" mass="22308">MSISSHFPNSSSQTTRHSFKTRSSLPLKENSLWKIETGVVRVITWHEDGTLVTLGIWGPGDIVSQAFSKVDPYQIECLTKVEAIALPLDGWFPLTQVLLAHIQQAEELMIIRSHKTVEIMVVKLLTWLAKKFGREVASGNLIDLRLTHQDIADMLNSTRVTITRILTQLEEQGLIHRLPLHRIVLKEEELWHYEI</sequence>
<dbReference type="EMBL" id="JHEG02000058">
    <property type="protein sequence ID" value="KIE08573.1"/>
    <property type="molecule type" value="Genomic_DNA"/>
</dbReference>
<evidence type="ECO:0000313" key="6">
    <source>
        <dbReference type="EMBL" id="KAF3883915.1"/>
    </source>
</evidence>
<reference evidence="7" key="1">
    <citation type="journal article" date="2015" name="Genome Announc.">
        <title>Draft Genome Sequence of Tolypothrix boutellei Strain VB521301.</title>
        <authorList>
            <person name="Chandrababunaidu M.M."/>
            <person name="Singh D."/>
            <person name="Sen D."/>
            <person name="Bhan S."/>
            <person name="Das S."/>
            <person name="Gupta A."/>
            <person name="Adhikary S.P."/>
            <person name="Tripathy S."/>
        </authorList>
    </citation>
    <scope>NUCLEOTIDE SEQUENCE</scope>
    <source>
        <strain evidence="7">VB521301</strain>
    </source>
</reference>
<evidence type="ECO:0000256" key="4">
    <source>
        <dbReference type="SAM" id="MobiDB-lite"/>
    </source>
</evidence>
<evidence type="ECO:0000256" key="3">
    <source>
        <dbReference type="ARBA" id="ARBA00023163"/>
    </source>
</evidence>
<dbReference type="SUPFAM" id="SSF46785">
    <property type="entry name" value="Winged helix' DNA-binding domain"/>
    <property type="match status" value="1"/>
</dbReference>
<dbReference type="CDD" id="cd00092">
    <property type="entry name" value="HTH_CRP"/>
    <property type="match status" value="1"/>
</dbReference>
<dbReference type="AlphaFoldDB" id="A0A0C1QY18"/>
<protein>
    <submittedName>
        <fullName evidence="7">Crp/Fnr family transcriptional regulator</fullName>
    </submittedName>
</protein>
<dbReference type="InterPro" id="IPR036390">
    <property type="entry name" value="WH_DNA-bd_sf"/>
</dbReference>
<proteinExistence type="predicted"/>
<feature type="region of interest" description="Disordered" evidence="4">
    <location>
        <begin position="1"/>
        <end position="22"/>
    </location>
</feature>
<gene>
    <name evidence="7" type="ORF">DA73_0228920</name>
    <name evidence="6" type="ORF">DA73_0400040140</name>
</gene>
<name>A0A0C1QY18_9CYAN</name>
<dbReference type="GO" id="GO:0006355">
    <property type="term" value="P:regulation of DNA-templated transcription"/>
    <property type="evidence" value="ECO:0007669"/>
    <property type="project" value="InterPro"/>
</dbReference>
<dbReference type="InterPro" id="IPR018490">
    <property type="entry name" value="cNMP-bd_dom_sf"/>
</dbReference>
<keyword evidence="3" id="KW-0804">Transcription</keyword>
<evidence type="ECO:0000313" key="8">
    <source>
        <dbReference type="Proteomes" id="UP000029738"/>
    </source>
</evidence>
<dbReference type="InterPro" id="IPR012318">
    <property type="entry name" value="HTH_CRP"/>
</dbReference>
<dbReference type="STRING" id="1479485.DA73_0228920"/>